<dbReference type="PANTHER" id="PTHR43567">
    <property type="entry name" value="FLAVOREDOXIN-RELATED-RELATED"/>
    <property type="match status" value="1"/>
</dbReference>
<evidence type="ECO:0000256" key="3">
    <source>
        <dbReference type="ARBA" id="ARBA00038054"/>
    </source>
</evidence>
<name>A0A223KT40_9BACI</name>
<proteinExistence type="inferred from homology"/>
<accession>A0A223KT40</accession>
<dbReference type="STRING" id="1314751.GCA_001591425_03322"/>
<evidence type="ECO:0000256" key="2">
    <source>
        <dbReference type="ARBA" id="ARBA00022630"/>
    </source>
</evidence>
<dbReference type="InterPro" id="IPR052174">
    <property type="entry name" value="Flavoredoxin"/>
</dbReference>
<dbReference type="PANTHER" id="PTHR43567:SF1">
    <property type="entry name" value="FLAVOREDOXIN"/>
    <property type="match status" value="1"/>
</dbReference>
<dbReference type="GO" id="GO:0010181">
    <property type="term" value="F:FMN binding"/>
    <property type="evidence" value="ECO:0007669"/>
    <property type="project" value="InterPro"/>
</dbReference>
<dbReference type="SUPFAM" id="SSF50475">
    <property type="entry name" value="FMN-binding split barrel"/>
    <property type="match status" value="1"/>
</dbReference>
<dbReference type="KEGG" id="bcoh:BC6307_15660"/>
<evidence type="ECO:0000313" key="5">
    <source>
        <dbReference type="EMBL" id="AST92626.1"/>
    </source>
</evidence>
<dbReference type="Proteomes" id="UP000215224">
    <property type="component" value="Chromosome"/>
</dbReference>
<protein>
    <submittedName>
        <fullName evidence="5">Flavin oxidoreductase</fullName>
    </submittedName>
</protein>
<evidence type="ECO:0000256" key="1">
    <source>
        <dbReference type="ARBA" id="ARBA00001917"/>
    </source>
</evidence>
<dbReference type="InterPro" id="IPR012349">
    <property type="entry name" value="Split_barrel_FMN-bd"/>
</dbReference>
<dbReference type="AlphaFoldDB" id="A0A223KT40"/>
<comment type="cofactor">
    <cofactor evidence="1">
        <name>FMN</name>
        <dbReference type="ChEBI" id="CHEBI:58210"/>
    </cofactor>
</comment>
<dbReference type="InterPro" id="IPR002563">
    <property type="entry name" value="Flavin_Rdtase-like_dom"/>
</dbReference>
<feature type="domain" description="Flavin reductase like" evidence="4">
    <location>
        <begin position="10"/>
        <end position="148"/>
    </location>
</feature>
<dbReference type="GO" id="GO:0016646">
    <property type="term" value="F:oxidoreductase activity, acting on the CH-NH group of donors, NAD or NADP as acceptor"/>
    <property type="evidence" value="ECO:0007669"/>
    <property type="project" value="UniProtKB-ARBA"/>
</dbReference>
<evidence type="ECO:0000259" key="4">
    <source>
        <dbReference type="SMART" id="SM00903"/>
    </source>
</evidence>
<keyword evidence="2" id="KW-0285">Flavoprotein</keyword>
<comment type="similarity">
    <text evidence="3">Belongs to the flavoredoxin family.</text>
</comment>
<dbReference type="EMBL" id="CP018866">
    <property type="protein sequence ID" value="AST92626.1"/>
    <property type="molecule type" value="Genomic_DNA"/>
</dbReference>
<dbReference type="RefSeq" id="WP_066418646.1">
    <property type="nucleotide sequence ID" value="NZ_CP018866.1"/>
</dbReference>
<evidence type="ECO:0000313" key="6">
    <source>
        <dbReference type="Proteomes" id="UP000215224"/>
    </source>
</evidence>
<dbReference type="Pfam" id="PF01613">
    <property type="entry name" value="Flavin_Reduct"/>
    <property type="match status" value="1"/>
</dbReference>
<dbReference type="SMART" id="SM00903">
    <property type="entry name" value="Flavin_Reduct"/>
    <property type="match status" value="1"/>
</dbReference>
<dbReference type="Gene3D" id="2.30.110.10">
    <property type="entry name" value="Electron Transport, Fmn-binding Protein, Chain A"/>
    <property type="match status" value="1"/>
</dbReference>
<gene>
    <name evidence="5" type="ORF">BC6307_15660</name>
</gene>
<keyword evidence="6" id="KW-1185">Reference proteome</keyword>
<reference evidence="5 6" key="1">
    <citation type="submission" date="2016-12" db="EMBL/GenBank/DDBJ databases">
        <title>The whole genome sequencing and assembly of Bacillus cohnii DSM 6307T strain.</title>
        <authorList>
            <person name="Lee Y.-J."/>
            <person name="Yi H."/>
            <person name="Bahn Y.-S."/>
            <person name="Kim J.F."/>
            <person name="Lee D.-W."/>
        </authorList>
    </citation>
    <scope>NUCLEOTIDE SEQUENCE [LARGE SCALE GENOMIC DNA]</scope>
    <source>
        <strain evidence="5 6">DSM 6307</strain>
    </source>
</reference>
<sequence length="183" mass="20801">MRKRIGNTVMHSYPGMVAIVTAEWNGERNVMAAGWHTYISYEPPIYGVAVAKERYTHHLIENSKQFAINFVPAEKAEIIQFVGSNSGGNLDKFAQLSFTKGETIEAPILKDAYIAYECKVIDQNTYGDHDFFVGEITCFYKDVSLFTQDGLPQWENLNIPLYLGRSKYLIANDRATIVDLYKK</sequence>
<organism evidence="5 6">
    <name type="scientific">Sutcliffiella cohnii</name>
    <dbReference type="NCBI Taxonomy" id="33932"/>
    <lineage>
        <taxon>Bacteria</taxon>
        <taxon>Bacillati</taxon>
        <taxon>Bacillota</taxon>
        <taxon>Bacilli</taxon>
        <taxon>Bacillales</taxon>
        <taxon>Bacillaceae</taxon>
        <taxon>Sutcliffiella</taxon>
    </lineage>
</organism>